<evidence type="ECO:0000313" key="4">
    <source>
        <dbReference type="Proteomes" id="UP000510822"/>
    </source>
</evidence>
<gene>
    <name evidence="3" type="ORF">HZU75_03070</name>
</gene>
<dbReference type="Pfam" id="PF09828">
    <property type="entry name" value="ChrB_C"/>
    <property type="match status" value="1"/>
</dbReference>
<accession>A0A7D5V9A3</accession>
<name>A0A7D5V9A3_9NEIS</name>
<dbReference type="Pfam" id="PF20229">
    <property type="entry name" value="ChrB_N"/>
    <property type="match status" value="1"/>
</dbReference>
<evidence type="ECO:0000313" key="3">
    <source>
        <dbReference type="EMBL" id="QLI80593.1"/>
    </source>
</evidence>
<reference evidence="3 4" key="1">
    <citation type="journal article" date="2016" name="Int. J. Syst. Evol. Microbiol.">
        <title>Chitinibacter fontanus sp. nov., isolated from a spring.</title>
        <authorList>
            <person name="Sheu S.Y."/>
            <person name="Li Y.S."/>
            <person name="Young C.C."/>
            <person name="Chen W.M."/>
        </authorList>
    </citation>
    <scope>NUCLEOTIDE SEQUENCE [LARGE SCALE GENOMIC DNA]</scope>
    <source>
        <strain evidence="3 4">STM-7</strain>
    </source>
</reference>
<proteinExistence type="predicted"/>
<sequence length="312" mass="33959">MNLLILILSLPTENATARMRAWRALKTSGAAVLRDGVYLMPATAAGRPTLDSIANAVQATGGSAYVFELANQSAAEFSQLFDRSAEYAALQREIAALHNQLSAVNAQELIKSVRKLRKAFNAVSLIDFFPDTSQQSTANALQELEFALARIIAPDEPVAGSAQLIQRNFRDYRGRIWATRQRPWVDRLACAWLIRRFIDPEAQILWLNSVVDCPATAIGFDFDGAEFSHLGHRVSFEVMLASFELQAIGLQRLAAIVHYLDVGGIAPPEAAGVETILAGLRNSLNDDDQLLRAASPIFDALLSSFATGTATS</sequence>
<dbReference type="KEGG" id="cfon:HZU75_03070"/>
<feature type="domain" description="ChrB C-terminal" evidence="1">
    <location>
        <begin position="177"/>
        <end position="304"/>
    </location>
</feature>
<evidence type="ECO:0000259" key="2">
    <source>
        <dbReference type="Pfam" id="PF20229"/>
    </source>
</evidence>
<dbReference type="Proteomes" id="UP000510822">
    <property type="component" value="Chromosome"/>
</dbReference>
<dbReference type="InterPro" id="IPR018634">
    <property type="entry name" value="ChrB_C"/>
</dbReference>
<evidence type="ECO:0000259" key="1">
    <source>
        <dbReference type="Pfam" id="PF09828"/>
    </source>
</evidence>
<dbReference type="RefSeq" id="WP_180307733.1">
    <property type="nucleotide sequence ID" value="NZ_CP058952.1"/>
</dbReference>
<dbReference type="EMBL" id="CP058952">
    <property type="protein sequence ID" value="QLI80593.1"/>
    <property type="molecule type" value="Genomic_DNA"/>
</dbReference>
<keyword evidence="4" id="KW-1185">Reference proteome</keyword>
<organism evidence="3 4">
    <name type="scientific">Chitinibacter fontanus</name>
    <dbReference type="NCBI Taxonomy" id="1737446"/>
    <lineage>
        <taxon>Bacteria</taxon>
        <taxon>Pseudomonadati</taxon>
        <taxon>Pseudomonadota</taxon>
        <taxon>Betaproteobacteria</taxon>
        <taxon>Neisseriales</taxon>
        <taxon>Chitinibacteraceae</taxon>
        <taxon>Chitinibacter</taxon>
    </lineage>
</organism>
<feature type="domain" description="ChrB N-terminal" evidence="2">
    <location>
        <begin position="18"/>
        <end position="148"/>
    </location>
</feature>
<dbReference type="AlphaFoldDB" id="A0A7D5V9A3"/>
<dbReference type="InterPro" id="IPR046858">
    <property type="entry name" value="ChrB_N"/>
</dbReference>
<protein>
    <submittedName>
        <fullName evidence="3">Chromate resistance protein</fullName>
    </submittedName>
</protein>